<reference evidence="2" key="1">
    <citation type="journal article" date="2021" name="bioRxiv">
        <title>Whole Genome Assembly and Annotation of Northern Wild Rice, Zizania palustris L., Supports a Whole Genome Duplication in the Zizania Genus.</title>
        <authorList>
            <person name="Haas M."/>
            <person name="Kono T."/>
            <person name="Macchietto M."/>
            <person name="Millas R."/>
            <person name="McGilp L."/>
            <person name="Shao M."/>
            <person name="Duquette J."/>
            <person name="Hirsch C.N."/>
            <person name="Kimball J."/>
        </authorList>
    </citation>
    <scope>NUCLEOTIDE SEQUENCE</scope>
    <source>
        <tissue evidence="2">Fresh leaf tissue</tissue>
    </source>
</reference>
<organism evidence="2 3">
    <name type="scientific">Zizania palustris</name>
    <name type="common">Northern wild rice</name>
    <dbReference type="NCBI Taxonomy" id="103762"/>
    <lineage>
        <taxon>Eukaryota</taxon>
        <taxon>Viridiplantae</taxon>
        <taxon>Streptophyta</taxon>
        <taxon>Embryophyta</taxon>
        <taxon>Tracheophyta</taxon>
        <taxon>Spermatophyta</taxon>
        <taxon>Magnoliopsida</taxon>
        <taxon>Liliopsida</taxon>
        <taxon>Poales</taxon>
        <taxon>Poaceae</taxon>
        <taxon>BOP clade</taxon>
        <taxon>Oryzoideae</taxon>
        <taxon>Oryzeae</taxon>
        <taxon>Zizaniinae</taxon>
        <taxon>Zizania</taxon>
    </lineage>
</organism>
<dbReference type="EMBL" id="JAAALK010000287">
    <property type="protein sequence ID" value="KAG8058796.1"/>
    <property type="molecule type" value="Genomic_DNA"/>
</dbReference>
<keyword evidence="3" id="KW-1185">Reference proteome</keyword>
<evidence type="ECO:0000313" key="2">
    <source>
        <dbReference type="EMBL" id="KAG8058796.1"/>
    </source>
</evidence>
<feature type="region of interest" description="Disordered" evidence="1">
    <location>
        <begin position="178"/>
        <end position="197"/>
    </location>
</feature>
<name>A0A8J5RQR6_ZIZPA</name>
<evidence type="ECO:0000256" key="1">
    <source>
        <dbReference type="SAM" id="MobiDB-lite"/>
    </source>
</evidence>
<reference evidence="2" key="2">
    <citation type="submission" date="2021-02" db="EMBL/GenBank/DDBJ databases">
        <authorList>
            <person name="Kimball J.A."/>
            <person name="Haas M.W."/>
            <person name="Macchietto M."/>
            <person name="Kono T."/>
            <person name="Duquette J."/>
            <person name="Shao M."/>
        </authorList>
    </citation>
    <scope>NUCLEOTIDE SEQUENCE</scope>
    <source>
        <tissue evidence="2">Fresh leaf tissue</tissue>
    </source>
</reference>
<proteinExistence type="predicted"/>
<gene>
    <name evidence="2" type="ORF">GUJ93_ZPchr0002g26506</name>
</gene>
<sequence length="275" mass="29966">MFRPVKAPDLGIMTKADGNVGGEGGATVGDPVVLGADLATNWERAAKQVEVNESLEDANKVNPNPVVDKDAVNVEEKGMHVGHSFDVPAKKRNIGKGVENQGKVSSGIPMSSSYKESVMRVDTVTATDELNCILNDEVIAEKLQLEEIKQFESGKQNVSVLDDSLMGDGKLHDDMNREENNSLDGLVDNTENISGEEGGRIHITDSEEYIDSQESVDFAARVGLVLPDKDQEEEELRRCDRLKAKEDKTVLQLATSRKEAQNAFVDKGFGSFFGL</sequence>
<comment type="caution">
    <text evidence="2">The sequence shown here is derived from an EMBL/GenBank/DDBJ whole genome shotgun (WGS) entry which is preliminary data.</text>
</comment>
<accession>A0A8J5RQR6</accession>
<dbReference type="Proteomes" id="UP000729402">
    <property type="component" value="Unassembled WGS sequence"/>
</dbReference>
<protein>
    <submittedName>
        <fullName evidence="2">Uncharacterized protein</fullName>
    </submittedName>
</protein>
<dbReference type="AlphaFoldDB" id="A0A8J5RQR6"/>
<evidence type="ECO:0000313" key="3">
    <source>
        <dbReference type="Proteomes" id="UP000729402"/>
    </source>
</evidence>